<evidence type="ECO:0000313" key="7">
    <source>
        <dbReference type="EMBL" id="PNG07543.1"/>
    </source>
</evidence>
<evidence type="ECO:0000256" key="2">
    <source>
        <dbReference type="ARBA" id="ARBA00022856"/>
    </source>
</evidence>
<dbReference type="AlphaFoldDB" id="A0A2N8SYH2"/>
<evidence type="ECO:0000256" key="3">
    <source>
        <dbReference type="ARBA" id="ARBA00022927"/>
    </source>
</evidence>
<dbReference type="Proteomes" id="UP000235897">
    <property type="component" value="Unassembled WGS sequence"/>
</dbReference>
<dbReference type="GO" id="GO:1904680">
    <property type="term" value="F:peptide transmembrane transporter activity"/>
    <property type="evidence" value="ECO:0007669"/>
    <property type="project" value="TreeGrafter"/>
</dbReference>
<comment type="caution">
    <text evidence="7">The sequence shown here is derived from an EMBL/GenBank/DDBJ whole genome shotgun (WGS) entry which is preliminary data.</text>
</comment>
<evidence type="ECO:0000256" key="4">
    <source>
        <dbReference type="SAM" id="MobiDB-lite"/>
    </source>
</evidence>
<dbReference type="FunFam" id="3.10.105.10:FF:000005">
    <property type="entry name" value="ABC transporter substrate-binding protein"/>
    <property type="match status" value="1"/>
</dbReference>
<dbReference type="GO" id="GO:0043190">
    <property type="term" value="C:ATP-binding cassette (ABC) transporter complex"/>
    <property type="evidence" value="ECO:0007669"/>
    <property type="project" value="InterPro"/>
</dbReference>
<dbReference type="Pfam" id="PF00496">
    <property type="entry name" value="SBP_bac_5"/>
    <property type="match status" value="1"/>
</dbReference>
<dbReference type="RefSeq" id="WP_021208957.1">
    <property type="nucleotide sequence ID" value="NZ_JAMOIG010000008.1"/>
</dbReference>
<evidence type="ECO:0000256" key="1">
    <source>
        <dbReference type="ARBA" id="ARBA00022729"/>
    </source>
</evidence>
<evidence type="ECO:0000259" key="6">
    <source>
        <dbReference type="Pfam" id="PF00496"/>
    </source>
</evidence>
<dbReference type="OrthoDB" id="9803988at2"/>
<proteinExistence type="predicted"/>
<dbReference type="InterPro" id="IPR039424">
    <property type="entry name" value="SBP_5"/>
</dbReference>
<dbReference type="PANTHER" id="PTHR30290:SF64">
    <property type="entry name" value="ABC TRANSPORTER PERIPLASMIC BINDING PROTEIN"/>
    <property type="match status" value="1"/>
</dbReference>
<feature type="region of interest" description="Disordered" evidence="4">
    <location>
        <begin position="599"/>
        <end position="626"/>
    </location>
</feature>
<feature type="domain" description="Solute-binding protein family 5" evidence="6">
    <location>
        <begin position="103"/>
        <end position="510"/>
    </location>
</feature>
<dbReference type="GO" id="GO:0015031">
    <property type="term" value="P:protein transport"/>
    <property type="evidence" value="ECO:0007669"/>
    <property type="project" value="UniProtKB-KW"/>
</dbReference>
<dbReference type="PANTHER" id="PTHR30290">
    <property type="entry name" value="PERIPLASMIC BINDING COMPONENT OF ABC TRANSPORTER"/>
    <property type="match status" value="1"/>
</dbReference>
<feature type="signal peptide" evidence="5">
    <location>
        <begin position="1"/>
        <end position="26"/>
    </location>
</feature>
<dbReference type="Gene3D" id="3.10.105.10">
    <property type="entry name" value="Dipeptide-binding Protein, Domain 3"/>
    <property type="match status" value="1"/>
</dbReference>
<dbReference type="SUPFAM" id="SSF53850">
    <property type="entry name" value="Periplasmic binding protein-like II"/>
    <property type="match status" value="1"/>
</dbReference>
<keyword evidence="3" id="KW-0813">Transport</keyword>
<keyword evidence="2" id="KW-0571">Peptide transport</keyword>
<dbReference type="GO" id="GO:0042884">
    <property type="term" value="P:microcin transport"/>
    <property type="evidence" value="ECO:0007669"/>
    <property type="project" value="TreeGrafter"/>
</dbReference>
<gene>
    <name evidence="7" type="ORF">CXL00_00250</name>
</gene>
<dbReference type="InterPro" id="IPR000914">
    <property type="entry name" value="SBP_5_dom"/>
</dbReference>
<dbReference type="EMBL" id="POUW01000001">
    <property type="protein sequence ID" value="PNG07543.1"/>
    <property type="molecule type" value="Genomic_DNA"/>
</dbReference>
<evidence type="ECO:0000256" key="5">
    <source>
        <dbReference type="SAM" id="SignalP"/>
    </source>
</evidence>
<dbReference type="GO" id="GO:0015833">
    <property type="term" value="P:peptide transport"/>
    <property type="evidence" value="ECO:0007669"/>
    <property type="project" value="UniProtKB-KW"/>
</dbReference>
<dbReference type="Gene3D" id="3.40.190.10">
    <property type="entry name" value="Periplasmic binding protein-like II"/>
    <property type="match status" value="1"/>
</dbReference>
<dbReference type="GO" id="GO:0030288">
    <property type="term" value="C:outer membrane-bounded periplasmic space"/>
    <property type="evidence" value="ECO:0007669"/>
    <property type="project" value="TreeGrafter"/>
</dbReference>
<sequence length="626" mass="71213">MTVPARLPLLHAAAFVVLLVSGTVHAAAQHALTLYDEKPKYPADFTHFDYANPDAPKGGTLREAGFGSFDSLNPFINKGVAADDVGLIYDTLTAQSLDEPFTVYGLLAERIEKGPNNQWVRFYLRPGARFHDGEPVKAEDVVFTFETLLAKGAPHYRGYYADVEKAVIEGPRQVRFDFKHAGNRELPLILGQLPVLPKHWWADRDFGAGSMEPPLGSGPYRIERVEPGRTIQYARVEDYWGKDLPVNRGFYNFNRIRFDYYRDNNVALQAFKAGQFDYWLETSAKNWASAYDVDAVKDGRIIKEEIPNLNPQGMQGFVFNTRKKHLQDPRVREALALLFDFEWTNRQLFNGAYTRTVSYFDNSELAASGLPSEGELKLLEPLRGQIPDEVFEKPFKLPHTNADGKIREQQRRAYELLTEAGWKIENDRMVDADGKPVKFEFLLVQADFERVLLPYKRNLAGLGIDLEIRRVDVSQYINRLRSRDYDMIVSGFGQSNSPGNEQREYWHSASADNPGSRNFIGLKDPAIDTLVEKLIAADSREELITRTRALDRVLLWGHYVIPNWHIKTWRVAYWNHLAHPQTTPAYDIGLMTWWKKPDVKRPAPAPAADEPDAPAALESGTSEAQR</sequence>
<accession>A0A2N8SYH2</accession>
<evidence type="ECO:0000313" key="8">
    <source>
        <dbReference type="Proteomes" id="UP000235897"/>
    </source>
</evidence>
<dbReference type="InterPro" id="IPR030678">
    <property type="entry name" value="Peptide/Ni-bd"/>
</dbReference>
<name>A0A2N8SYH2_STUST</name>
<organism evidence="7 8">
    <name type="scientific">Stutzerimonas stutzeri</name>
    <name type="common">Pseudomonas stutzeri</name>
    <dbReference type="NCBI Taxonomy" id="316"/>
    <lineage>
        <taxon>Bacteria</taxon>
        <taxon>Pseudomonadati</taxon>
        <taxon>Pseudomonadota</taxon>
        <taxon>Gammaproteobacteria</taxon>
        <taxon>Pseudomonadales</taxon>
        <taxon>Pseudomonadaceae</taxon>
        <taxon>Stutzerimonas</taxon>
    </lineage>
</organism>
<dbReference type="PIRSF" id="PIRSF002741">
    <property type="entry name" value="MppA"/>
    <property type="match status" value="1"/>
</dbReference>
<protein>
    <submittedName>
        <fullName evidence="7">ABC transporter substrate-binding protein</fullName>
    </submittedName>
</protein>
<dbReference type="CDD" id="cd08497">
    <property type="entry name" value="MbnE-like"/>
    <property type="match status" value="1"/>
</dbReference>
<reference evidence="7 8" key="1">
    <citation type="submission" date="2018-01" db="EMBL/GenBank/DDBJ databases">
        <title>Denitrification phenotypes of diverse strains of Pseudomonas stutzeri.</title>
        <authorList>
            <person name="Milligan D.A."/>
            <person name="Bergaust L."/>
            <person name="Bakken L.R."/>
            <person name="Frostegard A."/>
        </authorList>
    </citation>
    <scope>NUCLEOTIDE SEQUENCE [LARGE SCALE GENOMIC DNA]</scope>
    <source>
        <strain evidence="7 8">28a3</strain>
    </source>
</reference>
<keyword evidence="3" id="KW-0653">Protein transport</keyword>
<feature type="chain" id="PRO_5014666943" evidence="5">
    <location>
        <begin position="27"/>
        <end position="626"/>
    </location>
</feature>
<keyword evidence="1 5" id="KW-0732">Signal</keyword>